<dbReference type="EMBL" id="JACIIZ010000007">
    <property type="protein sequence ID" value="MBB6252304.1"/>
    <property type="molecule type" value="Genomic_DNA"/>
</dbReference>
<name>A0A7X0AY77_9PROT</name>
<accession>A0A7X0AY77</accession>
<dbReference type="Proteomes" id="UP000539175">
    <property type="component" value="Unassembled WGS sequence"/>
</dbReference>
<sequence>MLAKLVVLIGLIVLVWKAYQWGAAAQRRRMATGPSPSPSVRRQPGPAPRAPEPVAEDLRACAVCGAYVARASTPCGKPECPQRR</sequence>
<dbReference type="AlphaFoldDB" id="A0A7X0AY77"/>
<gene>
    <name evidence="2" type="ORF">FHS74_002864</name>
</gene>
<dbReference type="RefSeq" id="WP_184801572.1">
    <property type="nucleotide sequence ID" value="NZ_JACIIZ010000007.1"/>
</dbReference>
<proteinExistence type="predicted"/>
<comment type="caution">
    <text evidence="2">The sequence shown here is derived from an EMBL/GenBank/DDBJ whole genome shotgun (WGS) entry which is preliminary data.</text>
</comment>
<keyword evidence="3" id="KW-1185">Reference proteome</keyword>
<protein>
    <submittedName>
        <fullName evidence="2">Uncharacterized protein</fullName>
    </submittedName>
</protein>
<evidence type="ECO:0000313" key="3">
    <source>
        <dbReference type="Proteomes" id="UP000539175"/>
    </source>
</evidence>
<organism evidence="2 3">
    <name type="scientific">Nitrospirillum iridis</name>
    <dbReference type="NCBI Taxonomy" id="765888"/>
    <lineage>
        <taxon>Bacteria</taxon>
        <taxon>Pseudomonadati</taxon>
        <taxon>Pseudomonadota</taxon>
        <taxon>Alphaproteobacteria</taxon>
        <taxon>Rhodospirillales</taxon>
        <taxon>Azospirillaceae</taxon>
        <taxon>Nitrospirillum</taxon>
    </lineage>
</organism>
<evidence type="ECO:0000256" key="1">
    <source>
        <dbReference type="SAM" id="MobiDB-lite"/>
    </source>
</evidence>
<feature type="region of interest" description="Disordered" evidence="1">
    <location>
        <begin position="27"/>
        <end position="53"/>
    </location>
</feature>
<evidence type="ECO:0000313" key="2">
    <source>
        <dbReference type="EMBL" id="MBB6252304.1"/>
    </source>
</evidence>
<reference evidence="2 3" key="1">
    <citation type="submission" date="2020-08" db="EMBL/GenBank/DDBJ databases">
        <title>Genomic Encyclopedia of Type Strains, Phase IV (KMG-IV): sequencing the most valuable type-strain genomes for metagenomic binning, comparative biology and taxonomic classification.</title>
        <authorList>
            <person name="Goeker M."/>
        </authorList>
    </citation>
    <scope>NUCLEOTIDE SEQUENCE [LARGE SCALE GENOMIC DNA]</scope>
    <source>
        <strain evidence="2 3">DSM 22198</strain>
    </source>
</reference>